<dbReference type="Proteomes" id="UP001196509">
    <property type="component" value="Unassembled WGS sequence"/>
</dbReference>
<evidence type="ECO:0000313" key="2">
    <source>
        <dbReference type="EMBL" id="MBW8637322.1"/>
    </source>
</evidence>
<dbReference type="GO" id="GO:0000166">
    <property type="term" value="F:nucleotide binding"/>
    <property type="evidence" value="ECO:0007669"/>
    <property type="project" value="InterPro"/>
</dbReference>
<feature type="domain" description="Gfo/Idh/MocA-like oxidoreductase N-terminal" evidence="1">
    <location>
        <begin position="4"/>
        <end position="113"/>
    </location>
</feature>
<keyword evidence="3" id="KW-1185">Reference proteome</keyword>
<protein>
    <submittedName>
        <fullName evidence="2">Gfo/Idh/MocA family oxidoreductase</fullName>
    </submittedName>
</protein>
<dbReference type="SUPFAM" id="SSF51735">
    <property type="entry name" value="NAD(P)-binding Rossmann-fold domains"/>
    <property type="match status" value="1"/>
</dbReference>
<dbReference type="InterPro" id="IPR036291">
    <property type="entry name" value="NAD(P)-bd_dom_sf"/>
</dbReference>
<accession>A0AAE2ZPQ0</accession>
<evidence type="ECO:0000259" key="1">
    <source>
        <dbReference type="Pfam" id="PF01408"/>
    </source>
</evidence>
<reference evidence="2" key="1">
    <citation type="submission" date="2021-08" db="EMBL/GenBank/DDBJ databases">
        <title>Hoeflea bacterium WL0058 sp. nov., isolated from the sediment.</title>
        <authorList>
            <person name="Wang L."/>
            <person name="Zhang D."/>
        </authorList>
    </citation>
    <scope>NUCLEOTIDE SEQUENCE</scope>
    <source>
        <strain evidence="2">WL0058</strain>
    </source>
</reference>
<dbReference type="AlphaFoldDB" id="A0AAE2ZPQ0"/>
<name>A0AAE2ZPQ0_9HYPH</name>
<dbReference type="RefSeq" id="WP_220229268.1">
    <property type="nucleotide sequence ID" value="NZ_JAICBX010000002.1"/>
</dbReference>
<dbReference type="InterPro" id="IPR000683">
    <property type="entry name" value="Gfo/Idh/MocA-like_OxRdtase_N"/>
</dbReference>
<organism evidence="2 3">
    <name type="scientific">Flavimaribacter sediminis</name>
    <dbReference type="NCBI Taxonomy" id="2865987"/>
    <lineage>
        <taxon>Bacteria</taxon>
        <taxon>Pseudomonadati</taxon>
        <taxon>Pseudomonadota</taxon>
        <taxon>Alphaproteobacteria</taxon>
        <taxon>Hyphomicrobiales</taxon>
        <taxon>Rhizobiaceae</taxon>
        <taxon>Flavimaribacter</taxon>
    </lineage>
</organism>
<dbReference type="PANTHER" id="PTHR43818">
    <property type="entry name" value="BCDNA.GH03377"/>
    <property type="match status" value="1"/>
</dbReference>
<dbReference type="InterPro" id="IPR050463">
    <property type="entry name" value="Gfo/Idh/MocA_oxidrdct_glycsds"/>
</dbReference>
<gene>
    <name evidence="2" type="ORF">K1W69_08990</name>
</gene>
<evidence type="ECO:0000313" key="3">
    <source>
        <dbReference type="Proteomes" id="UP001196509"/>
    </source>
</evidence>
<comment type="caution">
    <text evidence="2">The sequence shown here is derived from an EMBL/GenBank/DDBJ whole genome shotgun (WGS) entry which is preliminary data.</text>
</comment>
<proteinExistence type="predicted"/>
<dbReference type="Gene3D" id="3.40.50.720">
    <property type="entry name" value="NAD(P)-binding Rossmann-like Domain"/>
    <property type="match status" value="1"/>
</dbReference>
<sequence>MMSVRIALAGIGKIAGDQHVPSIAASPDWELAATVSRHGRIDGVEAFTDIERLLACRPDIEVVSLCMPPAPRFEYAAAALRAGRHVMLEKPPGATLAECVALEALAREKGVSLYATWHSREAAQVEKAGAWLRDKRLVSATIIWKEDVRRWHPGQDWIWRAGGLGVFDPGVNALSILTAILPEPVHLKAATLEVPENRETPIAASLDFAHPGGAEVTAVFDWRQQGDQTWTIDVETDAGRMRLADGGATLTIDGRKQADADGDGNALQGEYPRLYARMAKLVRSGGMDMDLSPMIHVADAFLLGRRVTVEPFDE</sequence>
<dbReference type="PANTHER" id="PTHR43818:SF7">
    <property type="entry name" value="DEHYDROGENASE"/>
    <property type="match status" value="1"/>
</dbReference>
<dbReference type="Pfam" id="PF01408">
    <property type="entry name" value="GFO_IDH_MocA"/>
    <property type="match status" value="1"/>
</dbReference>
<dbReference type="EMBL" id="JAICBX010000002">
    <property type="protein sequence ID" value="MBW8637322.1"/>
    <property type="molecule type" value="Genomic_DNA"/>
</dbReference>
<dbReference type="Gene3D" id="3.30.360.10">
    <property type="entry name" value="Dihydrodipicolinate Reductase, domain 2"/>
    <property type="match status" value="1"/>
</dbReference>